<dbReference type="RefSeq" id="WP_152809517.1">
    <property type="nucleotide sequence ID" value="NZ_WHNW01000003.1"/>
</dbReference>
<evidence type="ECO:0000256" key="2">
    <source>
        <dbReference type="ARBA" id="ARBA00022840"/>
    </source>
</evidence>
<dbReference type="InterPro" id="IPR002575">
    <property type="entry name" value="Aminoglycoside_PTrfase"/>
</dbReference>
<dbReference type="AlphaFoldDB" id="A0A6N7ETH1"/>
<dbReference type="PANTHER" id="PTHR33540">
    <property type="entry name" value="TRNA THREONYLCARBAMOYLADENOSINE BIOSYNTHESIS PROTEIN TSAE"/>
    <property type="match status" value="1"/>
</dbReference>
<name>A0A6N7ETH1_9GAMM</name>
<evidence type="ECO:0000313" key="5">
    <source>
        <dbReference type="Proteomes" id="UP000471298"/>
    </source>
</evidence>
<dbReference type="GO" id="GO:0016740">
    <property type="term" value="F:transferase activity"/>
    <property type="evidence" value="ECO:0007669"/>
    <property type="project" value="UniProtKB-KW"/>
</dbReference>
<dbReference type="InParanoid" id="A0A6N7ETH1"/>
<sequence length="332" mass="38633">MSSIVRDPLSSFLNQHVPDYHGVEQIAGDASFRQYYRVSTPRCSYVLMDAPPALENTALFHQIAMAFAQAGIQVPEIIEADFEQGYLLLSDFGDQTLYGLLCEDADTWLTQALAVLFMIQKQGGQQILALPDYSDDLLWQELNLFPTWFVRELLGMRLSSLQESTLKQLNSMLVEQALKQPKTWVHRDFHSRNLMQTPTDSIGVIDFQDAVYGPITYDLVSILKDCYIRYPDALLEKQLMRYYIQLISDELYYGDYETFVRAFDWMGLQRHVKVLGIFSRLSIRDGKHQYLSDLPRVFDYVNDVIQRYPNFQFAQPLFETLYLRMHAVLKQR</sequence>
<evidence type="ECO:0000259" key="3">
    <source>
        <dbReference type="Pfam" id="PF01636"/>
    </source>
</evidence>
<keyword evidence="4" id="KW-0808">Transferase</keyword>
<gene>
    <name evidence="4" type="ORF">GCU85_03745</name>
</gene>
<keyword evidence="5" id="KW-1185">Reference proteome</keyword>
<dbReference type="EMBL" id="WHNW01000003">
    <property type="protein sequence ID" value="MPV85851.1"/>
    <property type="molecule type" value="Genomic_DNA"/>
</dbReference>
<protein>
    <submittedName>
        <fullName evidence="4">Phosphotransferase</fullName>
    </submittedName>
</protein>
<accession>A0A6N7ETH1</accession>
<organism evidence="4 5">
    <name type="scientific">Ostreibacterium oceani</name>
    <dbReference type="NCBI Taxonomy" id="2654998"/>
    <lineage>
        <taxon>Bacteria</taxon>
        <taxon>Pseudomonadati</taxon>
        <taxon>Pseudomonadota</taxon>
        <taxon>Gammaproteobacteria</taxon>
        <taxon>Cardiobacteriales</taxon>
        <taxon>Ostreibacteriaceae</taxon>
        <taxon>Ostreibacterium</taxon>
    </lineage>
</organism>
<dbReference type="GO" id="GO:0005524">
    <property type="term" value="F:ATP binding"/>
    <property type="evidence" value="ECO:0007669"/>
    <property type="project" value="UniProtKB-KW"/>
</dbReference>
<keyword evidence="1" id="KW-0547">Nucleotide-binding</keyword>
<dbReference type="Pfam" id="PF01636">
    <property type="entry name" value="APH"/>
    <property type="match status" value="1"/>
</dbReference>
<dbReference type="Gene3D" id="3.90.1200.10">
    <property type="match status" value="1"/>
</dbReference>
<dbReference type="Proteomes" id="UP000471298">
    <property type="component" value="Unassembled WGS sequence"/>
</dbReference>
<evidence type="ECO:0000256" key="1">
    <source>
        <dbReference type="ARBA" id="ARBA00022741"/>
    </source>
</evidence>
<keyword evidence="2" id="KW-0067">ATP-binding</keyword>
<proteinExistence type="predicted"/>
<evidence type="ECO:0000313" key="4">
    <source>
        <dbReference type="EMBL" id="MPV85851.1"/>
    </source>
</evidence>
<dbReference type="InterPro" id="IPR011009">
    <property type="entry name" value="Kinase-like_dom_sf"/>
</dbReference>
<reference evidence="4 5" key="1">
    <citation type="submission" date="2019-10" db="EMBL/GenBank/DDBJ databases">
        <title>Cardiobacteriales fam. a chemoheterotrophic member of the order Cardiobacteriales, and proposal of Cardiobacteriales fam. nov.</title>
        <authorList>
            <person name="Wang C."/>
        </authorList>
    </citation>
    <scope>NUCLEOTIDE SEQUENCE [LARGE SCALE GENOMIC DNA]</scope>
    <source>
        <strain evidence="4 5">ML27</strain>
    </source>
</reference>
<dbReference type="SUPFAM" id="SSF56112">
    <property type="entry name" value="Protein kinase-like (PK-like)"/>
    <property type="match status" value="1"/>
</dbReference>
<dbReference type="Gene3D" id="3.30.200.20">
    <property type="entry name" value="Phosphorylase Kinase, domain 1"/>
    <property type="match status" value="1"/>
</dbReference>
<comment type="caution">
    <text evidence="4">The sequence shown here is derived from an EMBL/GenBank/DDBJ whole genome shotgun (WGS) entry which is preliminary data.</text>
</comment>
<feature type="domain" description="Aminoglycoside phosphotransferase" evidence="3">
    <location>
        <begin position="23"/>
        <end position="242"/>
    </location>
</feature>
<dbReference type="PANTHER" id="PTHR33540:SF1">
    <property type="entry name" value="N-ACETYLMURAMATE_N-ACETYLGLUCOSAMINE KINASE"/>
    <property type="match status" value="1"/>
</dbReference>